<name>A0A9D9EIC2_9BACT</name>
<comment type="caution">
    <text evidence="7">The sequence shown here is derived from an EMBL/GenBank/DDBJ whole genome shotgun (WGS) entry which is preliminary data.</text>
</comment>
<dbReference type="Proteomes" id="UP000810252">
    <property type="component" value="Unassembled WGS sequence"/>
</dbReference>
<evidence type="ECO:0000313" key="7">
    <source>
        <dbReference type="EMBL" id="MBO8448114.1"/>
    </source>
</evidence>
<dbReference type="Pfam" id="PF12464">
    <property type="entry name" value="Mac"/>
    <property type="match status" value="1"/>
</dbReference>
<evidence type="ECO:0000256" key="2">
    <source>
        <dbReference type="ARBA" id="ARBA00022679"/>
    </source>
</evidence>
<comment type="similarity">
    <text evidence="1 5">Belongs to the transferase hexapeptide repeat family.</text>
</comment>
<evidence type="ECO:0000259" key="6">
    <source>
        <dbReference type="SMART" id="SM01266"/>
    </source>
</evidence>
<dbReference type="Gene3D" id="2.160.10.10">
    <property type="entry name" value="Hexapeptide repeat proteins"/>
    <property type="match status" value="1"/>
</dbReference>
<protein>
    <recommendedName>
        <fullName evidence="5">Acetyltransferase</fullName>
        <ecNumber evidence="5">2.3.1.-</ecNumber>
    </recommendedName>
</protein>
<reference evidence="7" key="1">
    <citation type="submission" date="2020-10" db="EMBL/GenBank/DDBJ databases">
        <authorList>
            <person name="Gilroy R."/>
        </authorList>
    </citation>
    <scope>NUCLEOTIDE SEQUENCE</scope>
    <source>
        <strain evidence="7">20514</strain>
    </source>
</reference>
<sequence length="147" mass="16342">MTEKEKMLAGLPYNAADPDLGKELARGRELSFEYNAIHPSETVAKERLLDRLLGKKGKNCVIIQPFYCDYGSNIEVGDNFFANYGFTVLDEAKVRIGNNVFIAPNVSIYTAGHPLDPAERNRFTEYARPVTIGDNVWICGNVTIIPG</sequence>
<gene>
    <name evidence="7" type="ORF">IAC29_02440</name>
</gene>
<dbReference type="PANTHER" id="PTHR43017:SF1">
    <property type="entry name" value="ACETYLTRANSFERASE YJL218W-RELATED"/>
    <property type="match status" value="1"/>
</dbReference>
<feature type="domain" description="Maltose/galactoside acetyltransferase" evidence="6">
    <location>
        <begin position="4"/>
        <end position="58"/>
    </location>
</feature>
<dbReference type="SMART" id="SM01266">
    <property type="entry name" value="Mac"/>
    <property type="match status" value="1"/>
</dbReference>
<evidence type="ECO:0000256" key="5">
    <source>
        <dbReference type="RuleBase" id="RU367021"/>
    </source>
</evidence>
<keyword evidence="2 5" id="KW-0808">Transferase</keyword>
<dbReference type="EMBL" id="JADIMQ010000036">
    <property type="protein sequence ID" value="MBO8448114.1"/>
    <property type="molecule type" value="Genomic_DNA"/>
</dbReference>
<dbReference type="EC" id="2.3.1.-" evidence="5"/>
<evidence type="ECO:0000256" key="3">
    <source>
        <dbReference type="ARBA" id="ARBA00022737"/>
    </source>
</evidence>
<dbReference type="CDD" id="cd03357">
    <property type="entry name" value="LbH_MAT_GAT"/>
    <property type="match status" value="1"/>
</dbReference>
<dbReference type="PANTHER" id="PTHR43017">
    <property type="entry name" value="GALACTOSIDE O-ACETYLTRANSFERASE"/>
    <property type="match status" value="1"/>
</dbReference>
<proteinExistence type="inferred from homology"/>
<evidence type="ECO:0000256" key="1">
    <source>
        <dbReference type="ARBA" id="ARBA00007274"/>
    </source>
</evidence>
<feature type="non-terminal residue" evidence="7">
    <location>
        <position position="147"/>
    </location>
</feature>
<accession>A0A9D9EIC2</accession>
<keyword evidence="3" id="KW-0677">Repeat</keyword>
<keyword evidence="4 5" id="KW-0012">Acyltransferase</keyword>
<organism evidence="7 8">
    <name type="scientific">Candidatus Cryptobacteroides merdigallinarum</name>
    <dbReference type="NCBI Taxonomy" id="2840770"/>
    <lineage>
        <taxon>Bacteria</taxon>
        <taxon>Pseudomonadati</taxon>
        <taxon>Bacteroidota</taxon>
        <taxon>Bacteroidia</taxon>
        <taxon>Bacteroidales</taxon>
        <taxon>Candidatus Cryptobacteroides</taxon>
    </lineage>
</organism>
<dbReference type="InterPro" id="IPR011004">
    <property type="entry name" value="Trimer_LpxA-like_sf"/>
</dbReference>
<dbReference type="AlphaFoldDB" id="A0A9D9EIC2"/>
<dbReference type="InterPro" id="IPR024688">
    <property type="entry name" value="Mac_dom"/>
</dbReference>
<evidence type="ECO:0000313" key="8">
    <source>
        <dbReference type="Proteomes" id="UP000810252"/>
    </source>
</evidence>
<evidence type="ECO:0000256" key="4">
    <source>
        <dbReference type="ARBA" id="ARBA00023315"/>
    </source>
</evidence>
<dbReference type="InterPro" id="IPR039369">
    <property type="entry name" value="LacA-like"/>
</dbReference>
<reference evidence="7" key="2">
    <citation type="journal article" date="2021" name="PeerJ">
        <title>Extensive microbial diversity within the chicken gut microbiome revealed by metagenomics and culture.</title>
        <authorList>
            <person name="Gilroy R."/>
            <person name="Ravi A."/>
            <person name="Getino M."/>
            <person name="Pursley I."/>
            <person name="Horton D.L."/>
            <person name="Alikhan N.F."/>
            <person name="Baker D."/>
            <person name="Gharbi K."/>
            <person name="Hall N."/>
            <person name="Watson M."/>
            <person name="Adriaenssens E.M."/>
            <person name="Foster-Nyarko E."/>
            <person name="Jarju S."/>
            <person name="Secka A."/>
            <person name="Antonio M."/>
            <person name="Oren A."/>
            <person name="Chaudhuri R.R."/>
            <person name="La Ragione R."/>
            <person name="Hildebrand F."/>
            <person name="Pallen M.J."/>
        </authorList>
    </citation>
    <scope>NUCLEOTIDE SEQUENCE</scope>
    <source>
        <strain evidence="7">20514</strain>
    </source>
</reference>
<dbReference type="GO" id="GO:0008870">
    <property type="term" value="F:galactoside O-acetyltransferase activity"/>
    <property type="evidence" value="ECO:0007669"/>
    <property type="project" value="TreeGrafter"/>
</dbReference>
<dbReference type="SUPFAM" id="SSF51161">
    <property type="entry name" value="Trimeric LpxA-like enzymes"/>
    <property type="match status" value="1"/>
</dbReference>